<organism evidence="2 3">
    <name type="scientific">Deinococcus aerius</name>
    <dbReference type="NCBI Taxonomy" id="200253"/>
    <lineage>
        <taxon>Bacteria</taxon>
        <taxon>Thermotogati</taxon>
        <taxon>Deinococcota</taxon>
        <taxon>Deinococci</taxon>
        <taxon>Deinococcales</taxon>
        <taxon>Deinococcaceae</taxon>
        <taxon>Deinococcus</taxon>
    </lineage>
</organism>
<comment type="caution">
    <text evidence="2">The sequence shown here is derived from an EMBL/GenBank/DDBJ whole genome shotgun (WGS) entry which is preliminary data.</text>
</comment>
<protein>
    <recommendedName>
        <fullName evidence="4">DUF4352 domain-containing protein</fullName>
    </recommendedName>
</protein>
<feature type="chain" id="PRO_5014453161" description="DUF4352 domain-containing protein" evidence="1">
    <location>
        <begin position="26"/>
        <end position="192"/>
    </location>
</feature>
<dbReference type="RefSeq" id="WP_103128451.1">
    <property type="nucleotide sequence ID" value="NZ_BFAG01000003.1"/>
</dbReference>
<evidence type="ECO:0000313" key="2">
    <source>
        <dbReference type="EMBL" id="GBF04994.1"/>
    </source>
</evidence>
<feature type="signal peptide" evidence="1">
    <location>
        <begin position="1"/>
        <end position="25"/>
    </location>
</feature>
<keyword evidence="1" id="KW-0732">Signal</keyword>
<gene>
    <name evidence="2" type="ORF">DAERI_030160</name>
</gene>
<dbReference type="EMBL" id="BFAG01000003">
    <property type="protein sequence ID" value="GBF04994.1"/>
    <property type="molecule type" value="Genomic_DNA"/>
</dbReference>
<accession>A0A2I9CTB9</accession>
<evidence type="ECO:0000256" key="1">
    <source>
        <dbReference type="SAM" id="SignalP"/>
    </source>
</evidence>
<dbReference type="Proteomes" id="UP000236569">
    <property type="component" value="Unassembled WGS sequence"/>
</dbReference>
<name>A0A2I9CTB9_9DEIO</name>
<reference evidence="3" key="1">
    <citation type="submission" date="2018-01" db="EMBL/GenBank/DDBJ databases">
        <title>Draft Genome Sequence of the Radioresistant Bacterium Deinococcus aerius TR0125, Isolated from the Higher Atmosphere above Japan.</title>
        <authorList>
            <person name="Satoh K."/>
            <person name="Arai H."/>
            <person name="Sanzen T."/>
            <person name="Kawaguchi Y."/>
            <person name="Hayashi H."/>
            <person name="Yokobori S."/>
            <person name="Yamagishi A."/>
            <person name="Oono Y."/>
            <person name="Narumi I."/>
        </authorList>
    </citation>
    <scope>NUCLEOTIDE SEQUENCE [LARGE SCALE GENOMIC DNA]</scope>
    <source>
        <strain evidence="3">TR0125</strain>
    </source>
</reference>
<dbReference type="OrthoDB" id="65354at2"/>
<sequence length="192" mass="20885">MVGKRTNIGAALAASLALVSGTAWAQTPARTSPGGANQRVSLEGCVGEYLFNGIWRLKVLGVRPFHKAPDRYNPARPGYAVSVELRNGTRETLSPAQTGFDFAYGADDLIVADGTTYEEITPNAVALKFRKVPQAGVLRATLEFYAPEGTKVAQKATKLLMNVDFSRANAWQFRARYTTPTPSFRVNLTCQK</sequence>
<dbReference type="AlphaFoldDB" id="A0A2I9CTB9"/>
<keyword evidence="3" id="KW-1185">Reference proteome</keyword>
<proteinExistence type="predicted"/>
<evidence type="ECO:0008006" key="4">
    <source>
        <dbReference type="Google" id="ProtNLM"/>
    </source>
</evidence>
<evidence type="ECO:0000313" key="3">
    <source>
        <dbReference type="Proteomes" id="UP000236569"/>
    </source>
</evidence>